<keyword evidence="1" id="KW-0812">Transmembrane</keyword>
<feature type="transmembrane region" description="Helical" evidence="1">
    <location>
        <begin position="12"/>
        <end position="34"/>
    </location>
</feature>
<reference evidence="2 3" key="1">
    <citation type="journal article" date="2017" name="Antonie Van Leeuwenhoek">
        <title>Phylogenomic resolution of the bacterial genus Pantoea and its relationship with Erwinia and Tatumella.</title>
        <authorList>
            <person name="Palmer M."/>
            <person name="Steenkamp E.T."/>
            <person name="Coetzee M.P."/>
            <person name="Chan W.Y."/>
            <person name="van Zyl E."/>
            <person name="De Maayer P."/>
            <person name="Coutinho T.A."/>
            <person name="Blom J."/>
            <person name="Smits T.H."/>
            <person name="Duffy B."/>
            <person name="Venter S.N."/>
        </authorList>
    </citation>
    <scope>NUCLEOTIDE SEQUENCE [LARGE SCALE GENOMIC DNA]</scope>
    <source>
        <strain evidence="2 3">LMG 2657</strain>
    </source>
</reference>
<name>A0A1X1EMJ1_PANCY</name>
<dbReference type="AlphaFoldDB" id="A0A1X1EMJ1"/>
<gene>
    <name evidence="2" type="ORF">HA50_26355</name>
</gene>
<feature type="transmembrane region" description="Helical" evidence="1">
    <location>
        <begin position="61"/>
        <end position="88"/>
    </location>
</feature>
<organism evidence="2 3">
    <name type="scientific">Pantoea cypripedii</name>
    <name type="common">Pectobacterium cypripedii</name>
    <name type="synonym">Erwinia cypripedii</name>
    <dbReference type="NCBI Taxonomy" id="55209"/>
    <lineage>
        <taxon>Bacteria</taxon>
        <taxon>Pseudomonadati</taxon>
        <taxon>Pseudomonadota</taxon>
        <taxon>Gammaproteobacteria</taxon>
        <taxon>Enterobacterales</taxon>
        <taxon>Erwiniaceae</taxon>
        <taxon>Pantoea</taxon>
    </lineage>
</organism>
<keyword evidence="3" id="KW-1185">Reference proteome</keyword>
<proteinExistence type="predicted"/>
<dbReference type="RefSeq" id="WP_084879819.1">
    <property type="nucleotide sequence ID" value="NZ_JAGGMY010000007.1"/>
</dbReference>
<keyword evidence="1" id="KW-1133">Transmembrane helix</keyword>
<comment type="caution">
    <text evidence="2">The sequence shown here is derived from an EMBL/GenBank/DDBJ whole genome shotgun (WGS) entry which is preliminary data.</text>
</comment>
<accession>A0A1X1EMJ1</accession>
<evidence type="ECO:0000313" key="3">
    <source>
        <dbReference type="Proteomes" id="UP000193749"/>
    </source>
</evidence>
<protein>
    <submittedName>
        <fullName evidence="2">Uncharacterized protein</fullName>
    </submittedName>
</protein>
<dbReference type="EMBL" id="MLJI01000002">
    <property type="protein sequence ID" value="ORM90096.1"/>
    <property type="molecule type" value="Genomic_DNA"/>
</dbReference>
<keyword evidence="1" id="KW-0472">Membrane</keyword>
<dbReference type="STRING" id="55209.HA50_26355"/>
<dbReference type="Proteomes" id="UP000193749">
    <property type="component" value="Unassembled WGS sequence"/>
</dbReference>
<dbReference type="OrthoDB" id="6547331at2"/>
<evidence type="ECO:0000313" key="2">
    <source>
        <dbReference type="EMBL" id="ORM90096.1"/>
    </source>
</evidence>
<sequence length="102" mass="11115">MLQNHGAVRTLIAWFTLFFAWSASVLWFHGVMLMKFMMSNSSLFAYDLALRSTGTLLPDGIPLLLLTFMVLAAGAVLATGSLAAVSLLRPSRRQAAHFSRAA</sequence>
<evidence type="ECO:0000256" key="1">
    <source>
        <dbReference type="SAM" id="Phobius"/>
    </source>
</evidence>